<reference evidence="2" key="1">
    <citation type="journal article" date="2021" name="bioRxiv">
        <title>Whole Genome Assembly and Annotation of Northern Wild Rice, Zizania palustris L., Supports a Whole Genome Duplication in the Zizania Genus.</title>
        <authorList>
            <person name="Haas M."/>
            <person name="Kono T."/>
            <person name="Macchietto M."/>
            <person name="Millas R."/>
            <person name="McGilp L."/>
            <person name="Shao M."/>
            <person name="Duquette J."/>
            <person name="Hirsch C.N."/>
            <person name="Kimball J."/>
        </authorList>
    </citation>
    <scope>NUCLEOTIDE SEQUENCE</scope>
    <source>
        <tissue evidence="2">Fresh leaf tissue</tissue>
    </source>
</reference>
<gene>
    <name evidence="2" type="ORF">GUJ93_ZPchr0008g12745</name>
</gene>
<proteinExistence type="predicted"/>
<organism evidence="2 3">
    <name type="scientific">Zizania palustris</name>
    <name type="common">Northern wild rice</name>
    <dbReference type="NCBI Taxonomy" id="103762"/>
    <lineage>
        <taxon>Eukaryota</taxon>
        <taxon>Viridiplantae</taxon>
        <taxon>Streptophyta</taxon>
        <taxon>Embryophyta</taxon>
        <taxon>Tracheophyta</taxon>
        <taxon>Spermatophyta</taxon>
        <taxon>Magnoliopsida</taxon>
        <taxon>Liliopsida</taxon>
        <taxon>Poales</taxon>
        <taxon>Poaceae</taxon>
        <taxon>BOP clade</taxon>
        <taxon>Oryzoideae</taxon>
        <taxon>Oryzeae</taxon>
        <taxon>Zizaniinae</taxon>
        <taxon>Zizania</taxon>
    </lineage>
</organism>
<sequence length="91" mass="9844">MRTSCAKPFVALLLLFFLLGISSTSPHHDEQPSVLTSRRLLPQCSNGASPCSTTTHHLDGSSVADRFYKTPMAVFASLKGMPKSKSNPSHN</sequence>
<dbReference type="Proteomes" id="UP000729402">
    <property type="component" value="Unassembled WGS sequence"/>
</dbReference>
<comment type="caution">
    <text evidence="2">The sequence shown here is derived from an EMBL/GenBank/DDBJ whole genome shotgun (WGS) entry which is preliminary data.</text>
</comment>
<feature type="chain" id="PRO_5035274369" evidence="1">
    <location>
        <begin position="25"/>
        <end position="91"/>
    </location>
</feature>
<keyword evidence="3" id="KW-1185">Reference proteome</keyword>
<protein>
    <submittedName>
        <fullName evidence="2">Uncharacterized protein</fullName>
    </submittedName>
</protein>
<evidence type="ECO:0000256" key="1">
    <source>
        <dbReference type="SAM" id="SignalP"/>
    </source>
</evidence>
<evidence type="ECO:0000313" key="3">
    <source>
        <dbReference type="Proteomes" id="UP000729402"/>
    </source>
</evidence>
<name>A0A8J5RJW4_ZIZPA</name>
<evidence type="ECO:0000313" key="2">
    <source>
        <dbReference type="EMBL" id="KAG8047123.1"/>
    </source>
</evidence>
<dbReference type="OrthoDB" id="693683at2759"/>
<reference evidence="2" key="2">
    <citation type="submission" date="2021-02" db="EMBL/GenBank/DDBJ databases">
        <authorList>
            <person name="Kimball J.A."/>
            <person name="Haas M.W."/>
            <person name="Macchietto M."/>
            <person name="Kono T."/>
            <person name="Duquette J."/>
            <person name="Shao M."/>
        </authorList>
    </citation>
    <scope>NUCLEOTIDE SEQUENCE</scope>
    <source>
        <tissue evidence="2">Fresh leaf tissue</tissue>
    </source>
</reference>
<dbReference type="EMBL" id="JAAALK010000290">
    <property type="protein sequence ID" value="KAG8047123.1"/>
    <property type="molecule type" value="Genomic_DNA"/>
</dbReference>
<feature type="signal peptide" evidence="1">
    <location>
        <begin position="1"/>
        <end position="24"/>
    </location>
</feature>
<dbReference type="AlphaFoldDB" id="A0A8J5RJW4"/>
<accession>A0A8J5RJW4</accession>
<keyword evidence="1" id="KW-0732">Signal</keyword>